<dbReference type="Gene3D" id="1.10.8.80">
    <property type="entry name" value="Magnesium chelatase subunit I, C-Terminal domain"/>
    <property type="match status" value="1"/>
</dbReference>
<keyword evidence="4" id="KW-1185">Reference proteome</keyword>
<dbReference type="EMBL" id="JAGQDD010000003">
    <property type="protein sequence ID" value="MBQ0930309.1"/>
    <property type="molecule type" value="Genomic_DNA"/>
</dbReference>
<dbReference type="Gene3D" id="3.40.50.410">
    <property type="entry name" value="von Willebrand factor, type A domain"/>
    <property type="match status" value="1"/>
</dbReference>
<dbReference type="NCBIfam" id="NF009943">
    <property type="entry name" value="PRK13406.1"/>
    <property type="match status" value="1"/>
</dbReference>
<feature type="region of interest" description="Disordered" evidence="1">
    <location>
        <begin position="256"/>
        <end position="294"/>
    </location>
</feature>
<dbReference type="Gene3D" id="3.40.50.300">
    <property type="entry name" value="P-loop containing nucleotide triphosphate hydrolases"/>
    <property type="match status" value="1"/>
</dbReference>
<dbReference type="PANTHER" id="PTHR43473:SF2">
    <property type="entry name" value="MAGNESIUM-CHELATASE SUBUNIT CHLD, CHLOROPLASTIC"/>
    <property type="match status" value="1"/>
</dbReference>
<evidence type="ECO:0000313" key="4">
    <source>
        <dbReference type="Proteomes" id="UP000676246"/>
    </source>
</evidence>
<dbReference type="Pfam" id="PF13519">
    <property type="entry name" value="VWA_2"/>
    <property type="match status" value="1"/>
</dbReference>
<feature type="compositionally biased region" description="Pro residues" evidence="1">
    <location>
        <begin position="270"/>
        <end position="285"/>
    </location>
</feature>
<name>A0A940Y4Z4_9BURK</name>
<feature type="region of interest" description="Disordered" evidence="1">
    <location>
        <begin position="330"/>
        <end position="358"/>
    </location>
</feature>
<evidence type="ECO:0000259" key="2">
    <source>
        <dbReference type="PROSITE" id="PS50234"/>
    </source>
</evidence>
<organism evidence="3 4">
    <name type="scientific">Ideonella alba</name>
    <dbReference type="NCBI Taxonomy" id="2824118"/>
    <lineage>
        <taxon>Bacteria</taxon>
        <taxon>Pseudomonadati</taxon>
        <taxon>Pseudomonadota</taxon>
        <taxon>Betaproteobacteria</taxon>
        <taxon>Burkholderiales</taxon>
        <taxon>Sphaerotilaceae</taxon>
        <taxon>Ideonella</taxon>
    </lineage>
</organism>
<protein>
    <submittedName>
        <fullName evidence="3">Magnesium chelatase subunit D</fullName>
        <ecNumber evidence="3">6.6.1.1</ecNumber>
    </submittedName>
</protein>
<dbReference type="PANTHER" id="PTHR43473">
    <property type="entry name" value="MAGNESIUM-CHELATASE SUBUNIT CHLD, CHLOROPLASTIC"/>
    <property type="match status" value="1"/>
</dbReference>
<gene>
    <name evidence="3" type="ORF">KAK03_07400</name>
</gene>
<dbReference type="InterPro" id="IPR041628">
    <property type="entry name" value="ChlI/MoxR_AAA_lid"/>
</dbReference>
<dbReference type="SUPFAM" id="SSF53300">
    <property type="entry name" value="vWA-like"/>
    <property type="match status" value="1"/>
</dbReference>
<sequence length="588" mass="61815">MNAIAARQAAALLAVDAAGLGGVALRDRHGPRREAWLAWLAAGQPPETPWRRMPASIDTGRLLGGLDLTASLRSGRPVAQRGLLAECDGGVLLLPMAERLDRGRAALLGHALDTHQVAVQREGLDQCLPACWALVAMDEGAEPDETLPPALAERLGLWLDLGACGEALDAPVGDEAAAWRQRVQAAHTALPWIQVSDEALQALAETAAALGVGSDRALLQAWRAARAAAAWAGHAQVQDEDLAWAARLVLAPRATQLPPLPADDTEETPAEPPPQDACADTPPPADSSDPAPSDQALEQAADVLLQAALAALPPGLLARLAAGRARNASRSAGSAGAWQVQPLRGRPAGAHPGDPRRGARLNLVETLRAAAPWQTLRRRERPATPNRVQLQREDFRITRRIQQRQTVTMFVVDASGSAAAHRLAEAKGAVELLLAECYVRRDQVALLAFRGQPGGPSVEWLLPPTRALARARRCLAGLVGGGATPLAAALDAAFLASQEQLRRGATPVVVVLSDGRANLARDGSPGRTQAAADALVSARAFAGQSLDLLWLDTAPQPQAQARELAQAMGARYLPLPHADARQLHAALG</sequence>
<dbReference type="Proteomes" id="UP000676246">
    <property type="component" value="Unassembled WGS sequence"/>
</dbReference>
<evidence type="ECO:0000313" key="3">
    <source>
        <dbReference type="EMBL" id="MBQ0930309.1"/>
    </source>
</evidence>
<reference evidence="3 4" key="1">
    <citation type="submission" date="2021-04" db="EMBL/GenBank/DDBJ databases">
        <title>The genome sequence of Ideonella sp. 3Y2.</title>
        <authorList>
            <person name="Liu Y."/>
        </authorList>
    </citation>
    <scope>NUCLEOTIDE SEQUENCE [LARGE SCALE GENOMIC DNA]</scope>
    <source>
        <strain evidence="3 4">3Y2</strain>
    </source>
</reference>
<dbReference type="SUPFAM" id="SSF52540">
    <property type="entry name" value="P-loop containing nucleoside triphosphate hydrolases"/>
    <property type="match status" value="1"/>
</dbReference>
<accession>A0A940Y4Z4</accession>
<dbReference type="EC" id="6.6.1.1" evidence="3"/>
<feature type="domain" description="VWFA" evidence="2">
    <location>
        <begin position="407"/>
        <end position="588"/>
    </location>
</feature>
<keyword evidence="3" id="KW-0436">Ligase</keyword>
<dbReference type="Pfam" id="PF17863">
    <property type="entry name" value="AAA_lid_2"/>
    <property type="match status" value="1"/>
</dbReference>
<dbReference type="InterPro" id="IPR036465">
    <property type="entry name" value="vWFA_dom_sf"/>
</dbReference>
<comment type="caution">
    <text evidence="3">The sequence shown here is derived from an EMBL/GenBank/DDBJ whole genome shotgun (WGS) entry which is preliminary data.</text>
</comment>
<dbReference type="InterPro" id="IPR027417">
    <property type="entry name" value="P-loop_NTPase"/>
</dbReference>
<dbReference type="AlphaFoldDB" id="A0A940Y4Z4"/>
<dbReference type="PROSITE" id="PS50234">
    <property type="entry name" value="VWFA"/>
    <property type="match status" value="1"/>
</dbReference>
<dbReference type="SMART" id="SM00327">
    <property type="entry name" value="VWA"/>
    <property type="match status" value="1"/>
</dbReference>
<dbReference type="RefSeq" id="WP_210852891.1">
    <property type="nucleotide sequence ID" value="NZ_JAGQDD010000003.1"/>
</dbReference>
<proteinExistence type="predicted"/>
<evidence type="ECO:0000256" key="1">
    <source>
        <dbReference type="SAM" id="MobiDB-lite"/>
    </source>
</evidence>
<dbReference type="GO" id="GO:0016851">
    <property type="term" value="F:magnesium chelatase activity"/>
    <property type="evidence" value="ECO:0007669"/>
    <property type="project" value="UniProtKB-EC"/>
</dbReference>
<dbReference type="InterPro" id="IPR002035">
    <property type="entry name" value="VWF_A"/>
</dbReference>